<keyword evidence="1 7" id="KW-0479">Metal-binding</keyword>
<dbReference type="PROSITE" id="PS50880">
    <property type="entry name" value="TOPRIM"/>
    <property type="match status" value="1"/>
</dbReference>
<dbReference type="GO" id="GO:0006281">
    <property type="term" value="P:DNA repair"/>
    <property type="evidence" value="ECO:0007669"/>
    <property type="project" value="UniProtKB-UniRule"/>
</dbReference>
<dbReference type="Gene3D" id="3.40.1360.10">
    <property type="match status" value="1"/>
</dbReference>
<sequence length="190" mass="21658">MDEIIEILKEFEGIGSKAAKKIFFQIMTSNSKKDKLIEVINKISDNYSVCQICNFYKYKKVCQFCDDSSRDRNLICVVSYITDGQRILESNFKGLVHILNGEINLNKNLQPESLKIKELFARINKEVEILLALNLTFEGEVTANYIANQIKDNTKSVTRIARGIPLGGVLDYIDTETLEDAIKNRKALKK</sequence>
<dbReference type="PANTHER" id="PTHR30446">
    <property type="entry name" value="RECOMBINATION PROTEIN RECR"/>
    <property type="match status" value="1"/>
</dbReference>
<organism evidence="9 10">
    <name type="scientific">Spiroplasma tabanidicola</name>
    <dbReference type="NCBI Taxonomy" id="324079"/>
    <lineage>
        <taxon>Bacteria</taxon>
        <taxon>Bacillati</taxon>
        <taxon>Mycoplasmatota</taxon>
        <taxon>Mollicutes</taxon>
        <taxon>Entomoplasmatales</taxon>
        <taxon>Spiroplasmataceae</taxon>
        <taxon>Spiroplasma</taxon>
    </lineage>
</organism>
<dbReference type="Pfam" id="PF21175">
    <property type="entry name" value="RecR_C"/>
    <property type="match status" value="1"/>
</dbReference>
<dbReference type="Proteomes" id="UP000424468">
    <property type="component" value="Chromosome"/>
</dbReference>
<feature type="zinc finger region" description="C4-type" evidence="7">
    <location>
        <begin position="50"/>
        <end position="65"/>
    </location>
</feature>
<proteinExistence type="inferred from homology"/>
<evidence type="ECO:0000256" key="4">
    <source>
        <dbReference type="ARBA" id="ARBA00022833"/>
    </source>
</evidence>
<dbReference type="InterPro" id="IPR006171">
    <property type="entry name" value="TOPRIM_dom"/>
</dbReference>
<evidence type="ECO:0000256" key="3">
    <source>
        <dbReference type="ARBA" id="ARBA00022771"/>
    </source>
</evidence>
<evidence type="ECO:0000313" key="9">
    <source>
        <dbReference type="EMBL" id="QGS51375.1"/>
    </source>
</evidence>
<dbReference type="InterPro" id="IPR000093">
    <property type="entry name" value="DNA_Rcmb_RecR"/>
</dbReference>
<dbReference type="Pfam" id="PF13662">
    <property type="entry name" value="Toprim_4"/>
    <property type="match status" value="1"/>
</dbReference>
<name>A0A6I6C915_9MOLU</name>
<dbReference type="EMBL" id="CP046276">
    <property type="protein sequence ID" value="QGS51375.1"/>
    <property type="molecule type" value="Genomic_DNA"/>
</dbReference>
<dbReference type="OrthoDB" id="9802672at2"/>
<evidence type="ECO:0000256" key="2">
    <source>
        <dbReference type="ARBA" id="ARBA00022763"/>
    </source>
</evidence>
<dbReference type="KEGG" id="stab:STABA_v1c00080"/>
<comment type="similarity">
    <text evidence="7">Belongs to the RecR family.</text>
</comment>
<dbReference type="PANTHER" id="PTHR30446:SF0">
    <property type="entry name" value="RECOMBINATION PROTEIN RECR"/>
    <property type="match status" value="1"/>
</dbReference>
<keyword evidence="3 7" id="KW-0863">Zinc-finger</keyword>
<dbReference type="GO" id="GO:0003677">
    <property type="term" value="F:DNA binding"/>
    <property type="evidence" value="ECO:0007669"/>
    <property type="project" value="UniProtKB-UniRule"/>
</dbReference>
<accession>A0A6I6C915</accession>
<evidence type="ECO:0000256" key="7">
    <source>
        <dbReference type="HAMAP-Rule" id="MF_00017"/>
    </source>
</evidence>
<keyword evidence="5 7" id="KW-0233">DNA recombination</keyword>
<dbReference type="AlphaFoldDB" id="A0A6I6C915"/>
<gene>
    <name evidence="7 9" type="primary">recR</name>
    <name evidence="9" type="ORF">STABA_v1c00080</name>
</gene>
<keyword evidence="2 7" id="KW-0227">DNA damage</keyword>
<evidence type="ECO:0000256" key="1">
    <source>
        <dbReference type="ARBA" id="ARBA00022723"/>
    </source>
</evidence>
<dbReference type="GO" id="GO:0008270">
    <property type="term" value="F:zinc ion binding"/>
    <property type="evidence" value="ECO:0007669"/>
    <property type="project" value="UniProtKB-KW"/>
</dbReference>
<evidence type="ECO:0000256" key="5">
    <source>
        <dbReference type="ARBA" id="ARBA00023172"/>
    </source>
</evidence>
<dbReference type="GO" id="GO:0006310">
    <property type="term" value="P:DNA recombination"/>
    <property type="evidence" value="ECO:0007669"/>
    <property type="project" value="UniProtKB-UniRule"/>
</dbReference>
<comment type="function">
    <text evidence="7">May play a role in DNA repair. It seems to be involved in an RecBC-independent recombinational process of DNA repair. It may act with RecF and RecO.</text>
</comment>
<dbReference type="HAMAP" id="MF_00017">
    <property type="entry name" value="RecR"/>
    <property type="match status" value="1"/>
</dbReference>
<reference evidence="9 10" key="1">
    <citation type="submission" date="2019-11" db="EMBL/GenBank/DDBJ databases">
        <title>Complete genome sequence of Spiroplasma tabanidicola TAUS-1 (DSM 22603).</title>
        <authorList>
            <person name="Huang C.-T."/>
            <person name="Lin Y.-C."/>
            <person name="Kuo C.-H."/>
        </authorList>
    </citation>
    <scope>NUCLEOTIDE SEQUENCE [LARGE SCALE GENOMIC DNA]</scope>
    <source>
        <strain evidence="9 10">TAUS-1</strain>
    </source>
</reference>
<protein>
    <recommendedName>
        <fullName evidence="7">Recombination protein RecR</fullName>
    </recommendedName>
</protein>
<keyword evidence="10" id="KW-1185">Reference proteome</keyword>
<keyword evidence="4 7" id="KW-0862">Zinc</keyword>
<evidence type="ECO:0000313" key="10">
    <source>
        <dbReference type="Proteomes" id="UP000424468"/>
    </source>
</evidence>
<dbReference type="RefSeq" id="WP_156005227.1">
    <property type="nucleotide sequence ID" value="NZ_CP046276.1"/>
</dbReference>
<keyword evidence="6 7" id="KW-0234">DNA repair</keyword>
<evidence type="ECO:0000259" key="8">
    <source>
        <dbReference type="PROSITE" id="PS50880"/>
    </source>
</evidence>
<feature type="domain" description="Toprim" evidence="8">
    <location>
        <begin position="73"/>
        <end position="165"/>
    </location>
</feature>
<dbReference type="InterPro" id="IPR023627">
    <property type="entry name" value="Rcmb_RecR"/>
</dbReference>
<dbReference type="SUPFAM" id="SSF111304">
    <property type="entry name" value="Recombination protein RecR"/>
    <property type="match status" value="1"/>
</dbReference>
<evidence type="ECO:0000256" key="6">
    <source>
        <dbReference type="ARBA" id="ARBA00023204"/>
    </source>
</evidence>